<reference evidence="1 2" key="1">
    <citation type="journal article" date="2021" name="Int. J. Syst. Evol. Microbiol.">
        <title>Salipiger mangrovisoli sp. nov., isolated from mangrove soil and the proposal for the reclassification of Paraphaeobacter pallidus as Salipiger pallidus comb. nov.</title>
        <authorList>
            <person name="Du J."/>
            <person name="Liu Y."/>
            <person name="Pei T."/>
            <person name="Deng M.R."/>
            <person name="Zhu H."/>
        </authorList>
    </citation>
    <scope>NUCLEOTIDE SEQUENCE [LARGE SCALE GENOMIC DNA]</scope>
    <source>
        <strain evidence="1 2">6D45A</strain>
    </source>
</reference>
<accession>A0ABR9WWT9</accession>
<proteinExistence type="predicted"/>
<dbReference type="EMBL" id="JADFFK010000001">
    <property type="protein sequence ID" value="MBE9635751.1"/>
    <property type="molecule type" value="Genomic_DNA"/>
</dbReference>
<keyword evidence="2" id="KW-1185">Reference proteome</keyword>
<evidence type="ECO:0000313" key="2">
    <source>
        <dbReference type="Proteomes" id="UP000607796"/>
    </source>
</evidence>
<organism evidence="1 2">
    <name type="scientific">Salipiger mangrovisoli</name>
    <dbReference type="NCBI Taxonomy" id="2865933"/>
    <lineage>
        <taxon>Bacteria</taxon>
        <taxon>Pseudomonadati</taxon>
        <taxon>Pseudomonadota</taxon>
        <taxon>Alphaproteobacteria</taxon>
        <taxon>Rhodobacterales</taxon>
        <taxon>Roseobacteraceae</taxon>
        <taxon>Salipiger</taxon>
    </lineage>
</organism>
<dbReference type="RefSeq" id="WP_194133056.1">
    <property type="nucleotide sequence ID" value="NZ_JADFFK010000001.1"/>
</dbReference>
<sequence length="66" mass="7202">MSVQLAVRDTSAARMLDMPAAKFRALVDAGALPAPVVIGDMKRWRVDQIEAILKGNAALPHEEFEL</sequence>
<dbReference type="Proteomes" id="UP000607796">
    <property type="component" value="Unassembled WGS sequence"/>
</dbReference>
<evidence type="ECO:0008006" key="3">
    <source>
        <dbReference type="Google" id="ProtNLM"/>
    </source>
</evidence>
<comment type="caution">
    <text evidence="1">The sequence shown here is derived from an EMBL/GenBank/DDBJ whole genome shotgun (WGS) entry which is preliminary data.</text>
</comment>
<name>A0ABR9WWT9_9RHOB</name>
<evidence type="ECO:0000313" key="1">
    <source>
        <dbReference type="EMBL" id="MBE9635751.1"/>
    </source>
</evidence>
<protein>
    <recommendedName>
        <fullName evidence="3">Transcriptional regulator, AlpA family</fullName>
    </recommendedName>
</protein>
<gene>
    <name evidence="1" type="ORF">IQ782_02745</name>
</gene>